<comment type="caution">
    <text evidence="2">The sequence shown here is derived from an EMBL/GenBank/DDBJ whole genome shotgun (WGS) entry which is preliminary data.</text>
</comment>
<dbReference type="RefSeq" id="WP_021833530.1">
    <property type="nucleotide sequence ID" value="NZ_CAQL01000840.1"/>
</dbReference>
<gene>
    <name evidence="2" type="ORF">CWATWH0005_3064</name>
</gene>
<dbReference type="Proteomes" id="UP000017981">
    <property type="component" value="Unassembled WGS sequence"/>
</dbReference>
<feature type="region of interest" description="Disordered" evidence="1">
    <location>
        <begin position="1"/>
        <end position="24"/>
    </location>
</feature>
<evidence type="ECO:0000313" key="3">
    <source>
        <dbReference type="Proteomes" id="UP000017981"/>
    </source>
</evidence>
<accession>T2IXA5</accession>
<evidence type="ECO:0000313" key="2">
    <source>
        <dbReference type="EMBL" id="CCQ57534.1"/>
    </source>
</evidence>
<sequence length="147" mass="16117">MANPNPNLKNLEKGRGKKPKLGHKAFSVKLDPNEKEILEEIAKSYNCTYAGKGSISGLLSKIAQQNLMVVPAPLYTPSTNNIISINKGKVDIESGEEPLSPSDPIQEILDDDLLKTVEGNKDETSTLYKPTKHYVFVGLYSVVSIFV</sequence>
<protein>
    <submittedName>
        <fullName evidence="2">Uncharacterized protein</fullName>
    </submittedName>
</protein>
<organism evidence="2 3">
    <name type="scientific">Crocosphaera watsonii WH 0005</name>
    <dbReference type="NCBI Taxonomy" id="423472"/>
    <lineage>
        <taxon>Bacteria</taxon>
        <taxon>Bacillati</taxon>
        <taxon>Cyanobacteriota</taxon>
        <taxon>Cyanophyceae</taxon>
        <taxon>Oscillatoriophycideae</taxon>
        <taxon>Chroococcales</taxon>
        <taxon>Aphanothecaceae</taxon>
        <taxon>Crocosphaera</taxon>
    </lineage>
</organism>
<dbReference type="EMBL" id="CAQL01000840">
    <property type="protein sequence ID" value="CCQ57534.1"/>
    <property type="molecule type" value="Genomic_DNA"/>
</dbReference>
<dbReference type="AlphaFoldDB" id="T2IXA5"/>
<evidence type="ECO:0000256" key="1">
    <source>
        <dbReference type="SAM" id="MobiDB-lite"/>
    </source>
</evidence>
<reference evidence="2 3" key="1">
    <citation type="submission" date="2013-01" db="EMBL/GenBank/DDBJ databases">
        <authorList>
            <person name="Bench S."/>
        </authorList>
    </citation>
    <scope>NUCLEOTIDE SEQUENCE [LARGE SCALE GENOMIC DNA]</scope>
    <source>
        <strain evidence="2 3">WH 0005</strain>
    </source>
</reference>
<reference evidence="2 3" key="2">
    <citation type="submission" date="2013-09" db="EMBL/GenBank/DDBJ databases">
        <title>Whole genome comparison of six Crocosphaera watsonii strains with differing phenotypes.</title>
        <authorList>
            <person name="Bench S.R."/>
            <person name="Heller P."/>
            <person name="Frank I."/>
            <person name="Arciniega M."/>
            <person name="Shilova I.N."/>
            <person name="Zehr J.P."/>
        </authorList>
    </citation>
    <scope>NUCLEOTIDE SEQUENCE [LARGE SCALE GENOMIC DNA]</scope>
    <source>
        <strain evidence="2 3">WH 0005</strain>
    </source>
</reference>
<name>T2IXA5_CROWT</name>
<proteinExistence type="predicted"/>